<feature type="region of interest" description="Disordered" evidence="1">
    <location>
        <begin position="71"/>
        <end position="171"/>
    </location>
</feature>
<name>A0A383VYV3_TETOB</name>
<sequence>MEGPEASSSIPGFSSLSLSRPDSYSAAGRVADASINAVKQPQLMLYSPASGLVTYEPPGLTGVAHMRWLERLSSPKVVRAKSPKARRRADSPSRSQQQQQQHAPSPAHSPGSSPARSHSPSGSQQQQGQQQHQQQQQHAPSRSPGNSPAGSHSPLRRCQSPDGQHSADSAASAALEQLLPSPHWQQQQQQPASQVHANLAGAHCTAVGAAAADGHSASCKAMQPRRSAIGAEDSGVHAWKVSAGHCQHAHQAQHHSTSGCSAGPCSSQQSTAHVSAHGGQFNAAAGQGQQDKGKGLAALGTHAGMHHAGDSATYSQGSSSNNSSSSSSTMSERMTLTAPYVFRWGGRLRGKHLGMSDMYSSMHSSSSSSSSSSSTIHRQQHAPAAGTGAGDSSGSAAAAGAGAPQPPPGVPEQVAATEALPGALFTQGSSSSSSSREPFDPVTAAAAAALGAEAQRLLKALDLAMERHHPERKRKQQRRHKGMHTHNATAAAAAAEDGLGFEGDFGCGAVAEDEPICGPGEYLCL</sequence>
<protein>
    <submittedName>
        <fullName evidence="2">Uncharacterized protein</fullName>
    </submittedName>
</protein>
<dbReference type="EMBL" id="FNXT01000972">
    <property type="protein sequence ID" value="SZX70100.1"/>
    <property type="molecule type" value="Genomic_DNA"/>
</dbReference>
<feature type="compositionally biased region" description="Polar residues" evidence="1">
    <location>
        <begin position="139"/>
        <end position="150"/>
    </location>
</feature>
<feature type="compositionally biased region" description="Basic residues" evidence="1">
    <location>
        <begin position="78"/>
        <end position="87"/>
    </location>
</feature>
<organism evidence="2 3">
    <name type="scientific">Tetradesmus obliquus</name>
    <name type="common">Green alga</name>
    <name type="synonym">Acutodesmus obliquus</name>
    <dbReference type="NCBI Taxonomy" id="3088"/>
    <lineage>
        <taxon>Eukaryota</taxon>
        <taxon>Viridiplantae</taxon>
        <taxon>Chlorophyta</taxon>
        <taxon>core chlorophytes</taxon>
        <taxon>Chlorophyceae</taxon>
        <taxon>CS clade</taxon>
        <taxon>Sphaeropleales</taxon>
        <taxon>Scenedesmaceae</taxon>
        <taxon>Tetradesmus</taxon>
    </lineage>
</organism>
<feature type="compositionally biased region" description="Low complexity" evidence="1">
    <location>
        <begin position="359"/>
        <end position="374"/>
    </location>
</feature>
<feature type="region of interest" description="Disordered" evidence="1">
    <location>
        <begin position="359"/>
        <end position="413"/>
    </location>
</feature>
<feature type="region of interest" description="Disordered" evidence="1">
    <location>
        <begin position="307"/>
        <end position="332"/>
    </location>
</feature>
<evidence type="ECO:0000313" key="3">
    <source>
        <dbReference type="Proteomes" id="UP000256970"/>
    </source>
</evidence>
<feature type="compositionally biased region" description="Low complexity" evidence="1">
    <location>
        <begin position="382"/>
        <end position="403"/>
    </location>
</feature>
<feature type="compositionally biased region" description="Low complexity" evidence="1">
    <location>
        <begin position="92"/>
        <end position="138"/>
    </location>
</feature>
<accession>A0A383VYV3</accession>
<dbReference type="Proteomes" id="UP000256970">
    <property type="component" value="Unassembled WGS sequence"/>
</dbReference>
<feature type="region of interest" description="Disordered" evidence="1">
    <location>
        <begin position="1"/>
        <end position="27"/>
    </location>
</feature>
<reference evidence="2 3" key="1">
    <citation type="submission" date="2016-10" db="EMBL/GenBank/DDBJ databases">
        <authorList>
            <person name="Cai Z."/>
        </authorList>
    </citation>
    <scope>NUCLEOTIDE SEQUENCE [LARGE SCALE GENOMIC DNA]</scope>
</reference>
<evidence type="ECO:0000256" key="1">
    <source>
        <dbReference type="SAM" id="MobiDB-lite"/>
    </source>
</evidence>
<proteinExistence type="predicted"/>
<gene>
    <name evidence="2" type="ORF">BQ4739_LOCUS10342</name>
</gene>
<dbReference type="AlphaFoldDB" id="A0A383VYV3"/>
<feature type="compositionally biased region" description="Low complexity" evidence="1">
    <location>
        <begin position="7"/>
        <end position="19"/>
    </location>
</feature>
<keyword evidence="3" id="KW-1185">Reference proteome</keyword>
<evidence type="ECO:0000313" key="2">
    <source>
        <dbReference type="EMBL" id="SZX70100.1"/>
    </source>
</evidence>
<feature type="compositionally biased region" description="Low complexity" evidence="1">
    <location>
        <begin position="318"/>
        <end position="328"/>
    </location>
</feature>